<proteinExistence type="predicted"/>
<evidence type="ECO:0000313" key="1">
    <source>
        <dbReference type="EMBL" id="PKU66148.1"/>
    </source>
</evidence>
<protein>
    <submittedName>
        <fullName evidence="1">Uncharacterized protein</fullName>
    </submittedName>
</protein>
<dbReference type="AlphaFoldDB" id="A0A2I0VRW2"/>
<reference evidence="1 2" key="2">
    <citation type="journal article" date="2017" name="Nature">
        <title>The Apostasia genome and the evolution of orchids.</title>
        <authorList>
            <person name="Zhang G.Q."/>
            <person name="Liu K.W."/>
            <person name="Li Z."/>
            <person name="Lohaus R."/>
            <person name="Hsiao Y.Y."/>
            <person name="Niu S.C."/>
            <person name="Wang J.Y."/>
            <person name="Lin Y.C."/>
            <person name="Xu Q."/>
            <person name="Chen L.J."/>
            <person name="Yoshida K."/>
            <person name="Fujiwara S."/>
            <person name="Wang Z.W."/>
            <person name="Zhang Y.Q."/>
            <person name="Mitsuda N."/>
            <person name="Wang M."/>
            <person name="Liu G.H."/>
            <person name="Pecoraro L."/>
            <person name="Huang H.X."/>
            <person name="Xiao X.J."/>
            <person name="Lin M."/>
            <person name="Wu X.Y."/>
            <person name="Wu W.L."/>
            <person name="Chen Y.Y."/>
            <person name="Chang S.B."/>
            <person name="Sakamoto S."/>
            <person name="Ohme-Takagi M."/>
            <person name="Yagi M."/>
            <person name="Zeng S.J."/>
            <person name="Shen C.Y."/>
            <person name="Yeh C.M."/>
            <person name="Luo Y.B."/>
            <person name="Tsai W.C."/>
            <person name="Van de Peer Y."/>
            <person name="Liu Z.J."/>
        </authorList>
    </citation>
    <scope>NUCLEOTIDE SEQUENCE [LARGE SCALE GENOMIC DNA]</scope>
    <source>
        <tissue evidence="1">The whole plant</tissue>
    </source>
</reference>
<dbReference type="Proteomes" id="UP000233837">
    <property type="component" value="Unassembled WGS sequence"/>
</dbReference>
<keyword evidence="2" id="KW-1185">Reference proteome</keyword>
<reference evidence="1 2" key="1">
    <citation type="journal article" date="2016" name="Sci. Rep.">
        <title>The Dendrobium catenatum Lindl. genome sequence provides insights into polysaccharide synthase, floral development and adaptive evolution.</title>
        <authorList>
            <person name="Zhang G.Q."/>
            <person name="Xu Q."/>
            <person name="Bian C."/>
            <person name="Tsai W.C."/>
            <person name="Yeh C.M."/>
            <person name="Liu K.W."/>
            <person name="Yoshida K."/>
            <person name="Zhang L.S."/>
            <person name="Chang S.B."/>
            <person name="Chen F."/>
            <person name="Shi Y."/>
            <person name="Su Y.Y."/>
            <person name="Zhang Y.Q."/>
            <person name="Chen L.J."/>
            <person name="Yin Y."/>
            <person name="Lin M."/>
            <person name="Huang H."/>
            <person name="Deng H."/>
            <person name="Wang Z.W."/>
            <person name="Zhu S.L."/>
            <person name="Zhao X."/>
            <person name="Deng C."/>
            <person name="Niu S.C."/>
            <person name="Huang J."/>
            <person name="Wang M."/>
            <person name="Liu G.H."/>
            <person name="Yang H.J."/>
            <person name="Xiao X.J."/>
            <person name="Hsiao Y.Y."/>
            <person name="Wu W.L."/>
            <person name="Chen Y.Y."/>
            <person name="Mitsuda N."/>
            <person name="Ohme-Takagi M."/>
            <person name="Luo Y.B."/>
            <person name="Van de Peer Y."/>
            <person name="Liu Z.J."/>
        </authorList>
    </citation>
    <scope>NUCLEOTIDE SEQUENCE [LARGE SCALE GENOMIC DNA]</scope>
    <source>
        <tissue evidence="1">The whole plant</tissue>
    </source>
</reference>
<name>A0A2I0VRW2_9ASPA</name>
<sequence>MCSLYVATSLRVSPSGCHNRTTAPAKGHLQYLPGLTSHRRAFLRKSQLTMSTLASIQRHMRRPV</sequence>
<organism evidence="1 2">
    <name type="scientific">Dendrobium catenatum</name>
    <dbReference type="NCBI Taxonomy" id="906689"/>
    <lineage>
        <taxon>Eukaryota</taxon>
        <taxon>Viridiplantae</taxon>
        <taxon>Streptophyta</taxon>
        <taxon>Embryophyta</taxon>
        <taxon>Tracheophyta</taxon>
        <taxon>Spermatophyta</taxon>
        <taxon>Magnoliopsida</taxon>
        <taxon>Liliopsida</taxon>
        <taxon>Asparagales</taxon>
        <taxon>Orchidaceae</taxon>
        <taxon>Epidendroideae</taxon>
        <taxon>Malaxideae</taxon>
        <taxon>Dendrobiinae</taxon>
        <taxon>Dendrobium</taxon>
    </lineage>
</organism>
<dbReference type="EMBL" id="KZ503291">
    <property type="protein sequence ID" value="PKU66148.1"/>
    <property type="molecule type" value="Genomic_DNA"/>
</dbReference>
<accession>A0A2I0VRW2</accession>
<evidence type="ECO:0000313" key="2">
    <source>
        <dbReference type="Proteomes" id="UP000233837"/>
    </source>
</evidence>
<gene>
    <name evidence="1" type="ORF">MA16_Dca009522</name>
</gene>